<feature type="non-terminal residue" evidence="2">
    <location>
        <position position="1"/>
    </location>
</feature>
<protein>
    <submittedName>
        <fullName evidence="2">Uncharacterized protein</fullName>
    </submittedName>
</protein>
<sequence length="49" mass="4904">AASGISSILNSTCRGGGSPGKSSGPQRSYKSLARLAVLSLLVLSLSLEL</sequence>
<feature type="compositionally biased region" description="Polar residues" evidence="1">
    <location>
        <begin position="1"/>
        <end position="13"/>
    </location>
</feature>
<dbReference type="EMBL" id="BKCJ011877056">
    <property type="protein sequence ID" value="GFD60385.1"/>
    <property type="molecule type" value="Genomic_DNA"/>
</dbReference>
<comment type="caution">
    <text evidence="2">The sequence shown here is derived from an EMBL/GenBank/DDBJ whole genome shotgun (WGS) entry which is preliminary data.</text>
</comment>
<dbReference type="AlphaFoldDB" id="A0A699XKF6"/>
<accession>A0A699XKF6</accession>
<reference evidence="2" key="1">
    <citation type="journal article" date="2019" name="Sci. Rep.">
        <title>Draft genome of Tanacetum cinerariifolium, the natural source of mosquito coil.</title>
        <authorList>
            <person name="Yamashiro T."/>
            <person name="Shiraishi A."/>
            <person name="Satake H."/>
            <person name="Nakayama K."/>
        </authorList>
    </citation>
    <scope>NUCLEOTIDE SEQUENCE</scope>
</reference>
<organism evidence="2">
    <name type="scientific">Tanacetum cinerariifolium</name>
    <name type="common">Dalmatian daisy</name>
    <name type="synonym">Chrysanthemum cinerariifolium</name>
    <dbReference type="NCBI Taxonomy" id="118510"/>
    <lineage>
        <taxon>Eukaryota</taxon>
        <taxon>Viridiplantae</taxon>
        <taxon>Streptophyta</taxon>
        <taxon>Embryophyta</taxon>
        <taxon>Tracheophyta</taxon>
        <taxon>Spermatophyta</taxon>
        <taxon>Magnoliopsida</taxon>
        <taxon>eudicotyledons</taxon>
        <taxon>Gunneridae</taxon>
        <taxon>Pentapetalae</taxon>
        <taxon>asterids</taxon>
        <taxon>campanulids</taxon>
        <taxon>Asterales</taxon>
        <taxon>Asteraceae</taxon>
        <taxon>Asteroideae</taxon>
        <taxon>Anthemideae</taxon>
        <taxon>Anthemidinae</taxon>
        <taxon>Tanacetum</taxon>
    </lineage>
</organism>
<evidence type="ECO:0000313" key="2">
    <source>
        <dbReference type="EMBL" id="GFD60385.1"/>
    </source>
</evidence>
<name>A0A699XKF6_TANCI</name>
<evidence type="ECO:0000256" key="1">
    <source>
        <dbReference type="SAM" id="MobiDB-lite"/>
    </source>
</evidence>
<feature type="region of interest" description="Disordered" evidence="1">
    <location>
        <begin position="1"/>
        <end position="27"/>
    </location>
</feature>
<gene>
    <name evidence="2" type="ORF">Tci_932354</name>
</gene>
<proteinExistence type="predicted"/>